<feature type="region of interest" description="Disordered" evidence="1">
    <location>
        <begin position="142"/>
        <end position="165"/>
    </location>
</feature>
<dbReference type="SUPFAM" id="SSF56112">
    <property type="entry name" value="Protein kinase-like (PK-like)"/>
    <property type="match status" value="2"/>
</dbReference>
<feature type="compositionally biased region" description="Low complexity" evidence="1">
    <location>
        <begin position="322"/>
        <end position="337"/>
    </location>
</feature>
<dbReference type="GO" id="GO:0005524">
    <property type="term" value="F:ATP binding"/>
    <property type="evidence" value="ECO:0007669"/>
    <property type="project" value="InterPro"/>
</dbReference>
<reference evidence="3" key="1">
    <citation type="submission" date="2013-12" db="EMBL/GenBank/DDBJ databases">
        <authorList>
            <person name="Aslett M."/>
        </authorList>
    </citation>
    <scope>NUCLEOTIDE SEQUENCE [LARGE SCALE GENOMIC DNA]</scope>
    <source>
        <strain evidence="3">Lindley</strain>
    </source>
</reference>
<dbReference type="InterPro" id="IPR000719">
    <property type="entry name" value="Prot_kinase_dom"/>
</dbReference>
<feature type="compositionally biased region" description="Polar residues" evidence="1">
    <location>
        <begin position="368"/>
        <end position="386"/>
    </location>
</feature>
<accession>A0A183CPR2</accession>
<dbReference type="PANTHER" id="PTHR24361:SF678">
    <property type="entry name" value="SPORULATION-SPECIFIC PROTEIN 1"/>
    <property type="match status" value="1"/>
</dbReference>
<dbReference type="Proteomes" id="UP000050741">
    <property type="component" value="Unassembled WGS sequence"/>
</dbReference>
<organism evidence="3 4">
    <name type="scientific">Globodera pallida</name>
    <name type="common">Potato cyst nematode worm</name>
    <name type="synonym">Heterodera pallida</name>
    <dbReference type="NCBI Taxonomy" id="36090"/>
    <lineage>
        <taxon>Eukaryota</taxon>
        <taxon>Metazoa</taxon>
        <taxon>Ecdysozoa</taxon>
        <taxon>Nematoda</taxon>
        <taxon>Chromadorea</taxon>
        <taxon>Rhabditida</taxon>
        <taxon>Tylenchina</taxon>
        <taxon>Tylenchomorpha</taxon>
        <taxon>Tylenchoidea</taxon>
        <taxon>Heteroderidae</taxon>
        <taxon>Heteroderinae</taxon>
        <taxon>Globodera</taxon>
    </lineage>
</organism>
<dbReference type="PROSITE" id="PS00108">
    <property type="entry name" value="PROTEIN_KINASE_ST"/>
    <property type="match status" value="1"/>
</dbReference>
<evidence type="ECO:0000313" key="4">
    <source>
        <dbReference type="WBParaSite" id="GPLIN_001487000"/>
    </source>
</evidence>
<dbReference type="InterPro" id="IPR053235">
    <property type="entry name" value="Ser_Thr_kinase"/>
</dbReference>
<feature type="region of interest" description="Disordered" evidence="1">
    <location>
        <begin position="349"/>
        <end position="386"/>
    </location>
</feature>
<dbReference type="PANTHER" id="PTHR24361">
    <property type="entry name" value="MITOGEN-ACTIVATED KINASE KINASE KINASE"/>
    <property type="match status" value="1"/>
</dbReference>
<evidence type="ECO:0000259" key="2">
    <source>
        <dbReference type="PROSITE" id="PS50011"/>
    </source>
</evidence>
<reference evidence="4" key="3">
    <citation type="submission" date="2016-06" db="UniProtKB">
        <authorList>
            <consortium name="WormBaseParasite"/>
        </authorList>
    </citation>
    <scope>IDENTIFICATION</scope>
</reference>
<protein>
    <submittedName>
        <fullName evidence="4">Protein kinase domain-containing protein</fullName>
    </submittedName>
</protein>
<feature type="domain" description="Protein kinase" evidence="2">
    <location>
        <begin position="1"/>
        <end position="213"/>
    </location>
</feature>
<name>A0A183CPR2_GLOPA</name>
<dbReference type="GO" id="GO:0004672">
    <property type="term" value="F:protein kinase activity"/>
    <property type="evidence" value="ECO:0007669"/>
    <property type="project" value="InterPro"/>
</dbReference>
<dbReference type="Gene3D" id="1.10.510.10">
    <property type="entry name" value="Transferase(Phosphotransferase) domain 1"/>
    <property type="match status" value="2"/>
</dbReference>
<dbReference type="WBParaSite" id="GPLIN_001487000">
    <property type="protein sequence ID" value="GPLIN_001487000"/>
    <property type="gene ID" value="GPLIN_001487000"/>
</dbReference>
<keyword evidence="3" id="KW-1185">Reference proteome</keyword>
<dbReference type="InterPro" id="IPR011009">
    <property type="entry name" value="Kinase-like_dom_sf"/>
</dbReference>
<dbReference type="GO" id="GO:0005737">
    <property type="term" value="C:cytoplasm"/>
    <property type="evidence" value="ECO:0007669"/>
    <property type="project" value="TreeGrafter"/>
</dbReference>
<dbReference type="PROSITE" id="PS50011">
    <property type="entry name" value="PROTEIN_KINASE_DOM"/>
    <property type="match status" value="1"/>
</dbReference>
<dbReference type="Pfam" id="PF00069">
    <property type="entry name" value="Pkinase"/>
    <property type="match status" value="1"/>
</dbReference>
<dbReference type="AlphaFoldDB" id="A0A183CPR2"/>
<dbReference type="InterPro" id="IPR008271">
    <property type="entry name" value="Ser/Thr_kinase_AS"/>
</dbReference>
<reference evidence="3" key="2">
    <citation type="submission" date="2014-05" db="EMBL/GenBank/DDBJ databases">
        <title>The genome and life-stage specific transcriptomes of Globodera pallida elucidate key aspects of plant parasitism by a cyst nematode.</title>
        <authorList>
            <person name="Cotton J.A."/>
            <person name="Lilley C.J."/>
            <person name="Jones L.M."/>
            <person name="Kikuchi T."/>
            <person name="Reid A.J."/>
            <person name="Thorpe P."/>
            <person name="Tsai I.J."/>
            <person name="Beasley H."/>
            <person name="Blok V."/>
            <person name="Cock P.J.A."/>
            <person name="Van den Akker S.E."/>
            <person name="Holroyd N."/>
            <person name="Hunt M."/>
            <person name="Mantelin S."/>
            <person name="Naghra H."/>
            <person name="Pain A."/>
            <person name="Palomares-Rius J.E."/>
            <person name="Zarowiecki M."/>
            <person name="Berriman M."/>
            <person name="Jones J.T."/>
            <person name="Urwin P.E."/>
        </authorList>
    </citation>
    <scope>NUCLEOTIDE SEQUENCE [LARGE SCALE GENOMIC DNA]</scope>
    <source>
        <strain evidence="3">Lindley</strain>
    </source>
</reference>
<feature type="region of interest" description="Disordered" evidence="1">
    <location>
        <begin position="305"/>
        <end position="337"/>
    </location>
</feature>
<evidence type="ECO:0000256" key="1">
    <source>
        <dbReference type="SAM" id="MobiDB-lite"/>
    </source>
</evidence>
<proteinExistence type="predicted"/>
<sequence length="386" mass="43362">MTTERQTPAAKQVMTKCKQCDANELAAHEEMAMPPIWHQYIHVKNIIHRDLKPSNVLLTIEDTVKLTDFGLSRQHNAESRVQTVLRYALLHVAGAHFGGAVRICPFRLRCSNSIASTPNCNSASPPQQQQHYQQLPFLANHHNQQKQQHQDETGTRPVSRHRSTRCTLSTTSRTFEIGSSAFASVFHGFEPPNNRNVALKRINLTEIDMDSVLYASVLNEGVKYLVLVLEYVNGGDLETWLKVCCSTILEEKYGGDTPAGDISAELELFVDDDVSSADVAAVQPTALDNWPPSTRQQQLHKRLSSVDLPFPPPSPQFHRFHPQLQSPVSASPPQQQQHYQRLPFLANHHNQQKQQQQVGHYRDEQWRSCGQQDNSSSGANATSSLI</sequence>
<evidence type="ECO:0000313" key="3">
    <source>
        <dbReference type="Proteomes" id="UP000050741"/>
    </source>
</evidence>